<keyword evidence="1" id="KW-0812">Transmembrane</keyword>
<dbReference type="Proteomes" id="UP000584642">
    <property type="component" value="Unassembled WGS sequence"/>
</dbReference>
<dbReference type="RefSeq" id="WP_180285829.1">
    <property type="nucleotide sequence ID" value="NZ_JABFDB010000034.1"/>
</dbReference>
<keyword evidence="1" id="KW-1133">Transmembrane helix</keyword>
<name>A0ABX2TLK9_9PROT</name>
<gene>
    <name evidence="3" type="ORF">HND93_30480</name>
</gene>
<feature type="domain" description="Inner membrane protein YgaP-like transmembrane" evidence="2">
    <location>
        <begin position="2"/>
        <end position="56"/>
    </location>
</feature>
<protein>
    <submittedName>
        <fullName evidence="3">DUF2892 domain-containing protein</fullName>
    </submittedName>
</protein>
<evidence type="ECO:0000256" key="1">
    <source>
        <dbReference type="SAM" id="Phobius"/>
    </source>
</evidence>
<reference evidence="3 4" key="1">
    <citation type="submission" date="2020-05" db="EMBL/GenBank/DDBJ databases">
        <title>Azospirillum oleiclasticum sp. nov, a nitrogen-fixing and heavy crude oil-emulsifying bacterium isolated from the crude oil of Yumen Oilfield.</title>
        <authorList>
            <person name="Wu D."/>
            <person name="Cai M."/>
            <person name="Zhang X."/>
        </authorList>
    </citation>
    <scope>NUCLEOTIDE SEQUENCE [LARGE SCALE GENOMIC DNA]</scope>
    <source>
        <strain evidence="3 4">ROY-1-1-2</strain>
    </source>
</reference>
<dbReference type="Gene3D" id="6.10.140.1340">
    <property type="match status" value="1"/>
</dbReference>
<evidence type="ECO:0000313" key="4">
    <source>
        <dbReference type="Proteomes" id="UP000584642"/>
    </source>
</evidence>
<dbReference type="Pfam" id="PF11127">
    <property type="entry name" value="YgaP-like_TM"/>
    <property type="match status" value="1"/>
</dbReference>
<dbReference type="EMBL" id="JABFDB010000034">
    <property type="protein sequence ID" value="NYZ24052.1"/>
    <property type="molecule type" value="Genomic_DNA"/>
</dbReference>
<organism evidence="3 4">
    <name type="scientific">Azospirillum oleiclasticum</name>
    <dbReference type="NCBI Taxonomy" id="2735135"/>
    <lineage>
        <taxon>Bacteria</taxon>
        <taxon>Pseudomonadati</taxon>
        <taxon>Pseudomonadota</taxon>
        <taxon>Alphaproteobacteria</taxon>
        <taxon>Rhodospirillales</taxon>
        <taxon>Azospirillaceae</taxon>
        <taxon>Azospirillum</taxon>
    </lineage>
</organism>
<feature type="transmembrane region" description="Helical" evidence="1">
    <location>
        <begin position="7"/>
        <end position="24"/>
    </location>
</feature>
<keyword evidence="4" id="KW-1185">Reference proteome</keyword>
<evidence type="ECO:0000313" key="3">
    <source>
        <dbReference type="EMBL" id="NYZ24052.1"/>
    </source>
</evidence>
<accession>A0ABX2TLK9</accession>
<comment type="caution">
    <text evidence="3">The sequence shown here is derived from an EMBL/GenBank/DDBJ whole genome shotgun (WGS) entry which is preliminary data.</text>
</comment>
<dbReference type="InterPro" id="IPR021309">
    <property type="entry name" value="YgaP-like_TM"/>
</dbReference>
<proteinExistence type="predicted"/>
<feature type="transmembrane region" description="Helical" evidence="1">
    <location>
        <begin position="30"/>
        <end position="55"/>
    </location>
</feature>
<evidence type="ECO:0000259" key="2">
    <source>
        <dbReference type="Pfam" id="PF11127"/>
    </source>
</evidence>
<sequence>MNVDRIVLAFAGTVILVGLLLSVYHDPLWLWLPAFVGANMLQAAFTGFCPLAMILKKLGATPGPAFS</sequence>
<keyword evidence="1" id="KW-0472">Membrane</keyword>